<evidence type="ECO:0000256" key="14">
    <source>
        <dbReference type="SAM" id="SignalP"/>
    </source>
</evidence>
<feature type="active site" evidence="12">
    <location>
        <position position="328"/>
    </location>
</feature>
<sequence length="518" mass="57837">MLTLRKLASISLVFPSIFLTLLLLLLPSCDGRVFSFEMHHRFSDPVKQWSEAAGKLSPVAATNLPEKGSFEYYAELANRDRLLRGRKLVESTDTLAFSDGNSTFQITSLGYLHYTTVQLGTPGMKFMVALDTGSDLFWVPCEGTAYAPNFEVSKYDPKGSSTSKKVRCNNRLCMQRNKCLGAFNTCPYRVSYVSDQTSTSGILVEDVLHLTTEDSHHEYVEAYITFGCGQVQSGSFLDIAAPNGLFGLGMEKISVPSILSREGFTADSFSMCFGHDGVGRINFGDKGSPDQEETPFNYNPSHPTYNISVTQIRVGTDIMDIDFTALFDSGTSFTYLDDPTYTRISESFNSQARDKRRPPDSRIPFEYCYDMSPDANASWISGVSLTMKGGSQFEVYNPIIVISTQSELVYCLAVVKSLELNIIGQNFMTGYHVVFDREKKVLGWKKFDCYDTEDHHTYLPIKPRSYNVPPAFAHGLRNHSISESAKKTSQTSAASLPYYSHTSLQTCFLFTILLFLLP</sequence>
<dbReference type="GO" id="GO:0098552">
    <property type="term" value="C:side of membrane"/>
    <property type="evidence" value="ECO:0007669"/>
    <property type="project" value="UniProtKB-KW"/>
</dbReference>
<dbReference type="SUPFAM" id="SSF50630">
    <property type="entry name" value="Acid proteases"/>
    <property type="match status" value="1"/>
</dbReference>
<proteinExistence type="inferred from homology"/>
<dbReference type="Pfam" id="PF14541">
    <property type="entry name" value="TAXi_C"/>
    <property type="match status" value="1"/>
</dbReference>
<dbReference type="GO" id="GO:0004190">
    <property type="term" value="F:aspartic-type endopeptidase activity"/>
    <property type="evidence" value="ECO:0007669"/>
    <property type="project" value="UniProtKB-KW"/>
</dbReference>
<evidence type="ECO:0000256" key="12">
    <source>
        <dbReference type="PIRSR" id="PIRSR601461-1"/>
    </source>
</evidence>
<dbReference type="EC" id="3.4.23.12" evidence="16"/>
<keyword evidence="3" id="KW-1003">Cell membrane</keyword>
<evidence type="ECO:0000259" key="15">
    <source>
        <dbReference type="PROSITE" id="PS51767"/>
    </source>
</evidence>
<dbReference type="OrthoDB" id="2747330at2759"/>
<dbReference type="PRINTS" id="PR00792">
    <property type="entry name" value="PEPSIN"/>
</dbReference>
<dbReference type="Gene3D" id="2.40.70.10">
    <property type="entry name" value="Acid Proteases"/>
    <property type="match status" value="2"/>
</dbReference>
<evidence type="ECO:0000256" key="13">
    <source>
        <dbReference type="RuleBase" id="RU000454"/>
    </source>
</evidence>
<feature type="signal peptide" evidence="14">
    <location>
        <begin position="1"/>
        <end position="31"/>
    </location>
</feature>
<dbReference type="FunFam" id="2.40.70.10:FF:000014">
    <property type="entry name" value="Aspartyl protease family protein 1"/>
    <property type="match status" value="1"/>
</dbReference>
<evidence type="ECO:0000256" key="6">
    <source>
        <dbReference type="ARBA" id="ARBA00022729"/>
    </source>
</evidence>
<evidence type="ECO:0000256" key="9">
    <source>
        <dbReference type="ARBA" id="ARBA00023136"/>
    </source>
</evidence>
<dbReference type="Pfam" id="PF14543">
    <property type="entry name" value="TAXi_N"/>
    <property type="match status" value="1"/>
</dbReference>
<evidence type="ECO:0000256" key="3">
    <source>
        <dbReference type="ARBA" id="ARBA00022475"/>
    </source>
</evidence>
<name>A0A2P6RLL4_ROSCH</name>
<keyword evidence="17" id="KW-1185">Reference proteome</keyword>
<protein>
    <submittedName>
        <fullName evidence="16">Putative nepenthesin</fullName>
        <ecNumber evidence="16">3.4.23.12</ecNumber>
    </submittedName>
</protein>
<dbReference type="PANTHER" id="PTHR13683">
    <property type="entry name" value="ASPARTYL PROTEASES"/>
    <property type="match status" value="1"/>
</dbReference>
<dbReference type="Proteomes" id="UP000238479">
    <property type="component" value="Chromosome 2"/>
</dbReference>
<dbReference type="InterPro" id="IPR021109">
    <property type="entry name" value="Peptidase_aspartic_dom_sf"/>
</dbReference>
<keyword evidence="8 13" id="KW-0378">Hydrolase</keyword>
<keyword evidence="10" id="KW-0325">Glycoprotein</keyword>
<dbReference type="OMA" id="QFPVYDP"/>
<keyword evidence="4" id="KW-0336">GPI-anchor</keyword>
<evidence type="ECO:0000256" key="11">
    <source>
        <dbReference type="ARBA" id="ARBA00023288"/>
    </source>
</evidence>
<keyword evidence="5 13" id="KW-0645">Protease</keyword>
<gene>
    <name evidence="16" type="ORF">RchiOBHm_Chr2g0098511</name>
</gene>
<evidence type="ECO:0000313" key="16">
    <source>
        <dbReference type="EMBL" id="PRQ47330.1"/>
    </source>
</evidence>
<comment type="similarity">
    <text evidence="2 13">Belongs to the peptidase A1 family.</text>
</comment>
<dbReference type="InterPro" id="IPR034161">
    <property type="entry name" value="Pepsin-like_plant"/>
</dbReference>
<organism evidence="16 17">
    <name type="scientific">Rosa chinensis</name>
    <name type="common">China rose</name>
    <dbReference type="NCBI Taxonomy" id="74649"/>
    <lineage>
        <taxon>Eukaryota</taxon>
        <taxon>Viridiplantae</taxon>
        <taxon>Streptophyta</taxon>
        <taxon>Embryophyta</taxon>
        <taxon>Tracheophyta</taxon>
        <taxon>Spermatophyta</taxon>
        <taxon>Magnoliopsida</taxon>
        <taxon>eudicotyledons</taxon>
        <taxon>Gunneridae</taxon>
        <taxon>Pentapetalae</taxon>
        <taxon>rosids</taxon>
        <taxon>fabids</taxon>
        <taxon>Rosales</taxon>
        <taxon>Rosaceae</taxon>
        <taxon>Rosoideae</taxon>
        <taxon>Rosoideae incertae sedis</taxon>
        <taxon>Rosa</taxon>
    </lineage>
</organism>
<keyword evidence="7 13" id="KW-0064">Aspartyl protease</keyword>
<feature type="domain" description="Peptidase A1" evidence="15">
    <location>
        <begin position="113"/>
        <end position="445"/>
    </location>
</feature>
<dbReference type="FunFam" id="2.40.70.10:FF:000012">
    <property type="entry name" value="Aspartyl protease family protein 1"/>
    <property type="match status" value="1"/>
</dbReference>
<dbReference type="GO" id="GO:0005886">
    <property type="term" value="C:plasma membrane"/>
    <property type="evidence" value="ECO:0007669"/>
    <property type="project" value="UniProtKB-SubCell"/>
</dbReference>
<evidence type="ECO:0000256" key="4">
    <source>
        <dbReference type="ARBA" id="ARBA00022622"/>
    </source>
</evidence>
<dbReference type="AlphaFoldDB" id="A0A2P6RLL4"/>
<evidence type="ECO:0000313" key="17">
    <source>
        <dbReference type="Proteomes" id="UP000238479"/>
    </source>
</evidence>
<evidence type="ECO:0000256" key="2">
    <source>
        <dbReference type="ARBA" id="ARBA00007447"/>
    </source>
</evidence>
<dbReference type="InterPro" id="IPR032799">
    <property type="entry name" value="TAXi_C"/>
</dbReference>
<dbReference type="InterPro" id="IPR033121">
    <property type="entry name" value="PEPTIDASE_A1"/>
</dbReference>
<dbReference type="InterPro" id="IPR001461">
    <property type="entry name" value="Aspartic_peptidase_A1"/>
</dbReference>
<dbReference type="InterPro" id="IPR001969">
    <property type="entry name" value="Aspartic_peptidase_AS"/>
</dbReference>
<evidence type="ECO:0000256" key="8">
    <source>
        <dbReference type="ARBA" id="ARBA00022801"/>
    </source>
</evidence>
<dbReference type="PROSITE" id="PS51767">
    <property type="entry name" value="PEPTIDASE_A1"/>
    <property type="match status" value="1"/>
</dbReference>
<reference evidence="16 17" key="1">
    <citation type="journal article" date="2018" name="Nat. Genet.">
        <title>The Rosa genome provides new insights in the design of modern roses.</title>
        <authorList>
            <person name="Bendahmane M."/>
        </authorList>
    </citation>
    <scope>NUCLEOTIDE SEQUENCE [LARGE SCALE GENOMIC DNA]</scope>
    <source>
        <strain evidence="17">cv. Old Blush</strain>
    </source>
</reference>
<evidence type="ECO:0000256" key="1">
    <source>
        <dbReference type="ARBA" id="ARBA00004609"/>
    </source>
</evidence>
<comment type="subcellular location">
    <subcellularLocation>
        <location evidence="1">Cell membrane</location>
        <topology evidence="1">Lipid-anchor</topology>
        <topology evidence="1">GPI-anchor</topology>
    </subcellularLocation>
</comment>
<evidence type="ECO:0000256" key="5">
    <source>
        <dbReference type="ARBA" id="ARBA00022670"/>
    </source>
</evidence>
<dbReference type="InterPro" id="IPR032861">
    <property type="entry name" value="TAXi_N"/>
</dbReference>
<dbReference type="CDD" id="cd05476">
    <property type="entry name" value="pepsin_A_like_plant"/>
    <property type="match status" value="1"/>
</dbReference>
<keyword evidence="9" id="KW-0472">Membrane</keyword>
<dbReference type="PROSITE" id="PS00141">
    <property type="entry name" value="ASP_PROTEASE"/>
    <property type="match status" value="2"/>
</dbReference>
<feature type="active site" evidence="12">
    <location>
        <position position="131"/>
    </location>
</feature>
<evidence type="ECO:0000256" key="10">
    <source>
        <dbReference type="ARBA" id="ARBA00023180"/>
    </source>
</evidence>
<comment type="caution">
    <text evidence="16">The sequence shown here is derived from an EMBL/GenBank/DDBJ whole genome shotgun (WGS) entry which is preliminary data.</text>
</comment>
<keyword evidence="11" id="KW-0449">Lipoprotein</keyword>
<dbReference type="Gramene" id="PRQ47330">
    <property type="protein sequence ID" value="PRQ47330"/>
    <property type="gene ID" value="RchiOBHm_Chr2g0098511"/>
</dbReference>
<evidence type="ECO:0000256" key="7">
    <source>
        <dbReference type="ARBA" id="ARBA00022750"/>
    </source>
</evidence>
<dbReference type="PANTHER" id="PTHR13683:SF232">
    <property type="entry name" value="OS09G0542100 PROTEIN"/>
    <property type="match status" value="1"/>
</dbReference>
<keyword evidence="6 14" id="KW-0732">Signal</keyword>
<feature type="chain" id="PRO_5015127667" evidence="14">
    <location>
        <begin position="32"/>
        <end position="518"/>
    </location>
</feature>
<accession>A0A2P6RLL4</accession>
<dbReference type="EMBL" id="PDCK01000040">
    <property type="protein sequence ID" value="PRQ47330.1"/>
    <property type="molecule type" value="Genomic_DNA"/>
</dbReference>
<dbReference type="GO" id="GO:0006508">
    <property type="term" value="P:proteolysis"/>
    <property type="evidence" value="ECO:0007669"/>
    <property type="project" value="UniProtKB-KW"/>
</dbReference>